<protein>
    <submittedName>
        <fullName evidence="3">Uncharacterized protein (TIGR00106 family)</fullName>
    </submittedName>
</protein>
<proteinExistence type="inferred from homology"/>
<dbReference type="GO" id="GO:0005829">
    <property type="term" value="C:cytosol"/>
    <property type="evidence" value="ECO:0007669"/>
    <property type="project" value="TreeGrafter"/>
</dbReference>
<dbReference type="PANTHER" id="PTHR33777">
    <property type="entry name" value="UPF0045 PROTEIN ECM15"/>
    <property type="match status" value="1"/>
</dbReference>
<evidence type="ECO:0000313" key="3">
    <source>
        <dbReference type="EMBL" id="RPF42809.1"/>
    </source>
</evidence>
<name>A0A3N5AB29_9THEO</name>
<dbReference type="Pfam" id="PF01910">
    <property type="entry name" value="Thiamine_BP"/>
    <property type="match status" value="1"/>
</dbReference>
<comment type="similarity">
    <text evidence="1">Belongs to the UPF0045 family.</text>
</comment>
<dbReference type="AlphaFoldDB" id="A0A3N5AB29"/>
<sequence length="105" mass="10966">MAGVVAEIAVVPLGTGSPSVSRYVAECVRLLAASGLKYEVTAMGTIVEGELEKVLAVARQMHEAPFAAGVARVVTTIKIDERRDKALSIRGKVAAVTGQLKNFGV</sequence>
<dbReference type="NCBIfam" id="TIGR00106">
    <property type="entry name" value="MTH1187 family thiamine-binding protein"/>
    <property type="match status" value="1"/>
</dbReference>
<dbReference type="EMBL" id="RKRE01000003">
    <property type="protein sequence ID" value="RPF42809.1"/>
    <property type="molecule type" value="Genomic_DNA"/>
</dbReference>
<dbReference type="Proteomes" id="UP000282654">
    <property type="component" value="Unassembled WGS sequence"/>
</dbReference>
<comment type="caution">
    <text evidence="3">The sequence shown here is derived from an EMBL/GenBank/DDBJ whole genome shotgun (WGS) entry which is preliminary data.</text>
</comment>
<feature type="domain" description="Thiamine-binding protein" evidence="2">
    <location>
        <begin position="6"/>
        <end position="96"/>
    </location>
</feature>
<dbReference type="InterPro" id="IPR051614">
    <property type="entry name" value="UPF0045_domain"/>
</dbReference>
<keyword evidence="4" id="KW-1185">Reference proteome</keyword>
<evidence type="ECO:0000256" key="1">
    <source>
        <dbReference type="ARBA" id="ARBA00010272"/>
    </source>
</evidence>
<evidence type="ECO:0000313" key="4">
    <source>
        <dbReference type="Proteomes" id="UP000282654"/>
    </source>
</evidence>
<dbReference type="InterPro" id="IPR002767">
    <property type="entry name" value="Thiamine_BP"/>
</dbReference>
<dbReference type="Gene3D" id="3.30.70.930">
    <property type="match status" value="1"/>
</dbReference>
<gene>
    <name evidence="3" type="ORF">EDD75_1921</name>
</gene>
<reference evidence="3 4" key="1">
    <citation type="submission" date="2018-11" db="EMBL/GenBank/DDBJ databases">
        <title>Genomic Encyclopedia of Type Strains, Phase IV (KMG-IV): sequencing the most valuable type-strain genomes for metagenomic binning, comparative biology and taxonomic classification.</title>
        <authorList>
            <person name="Goeker M."/>
        </authorList>
    </citation>
    <scope>NUCLEOTIDE SEQUENCE [LARGE SCALE GENOMIC DNA]</scope>
    <source>
        <strain evidence="3 4">DSM 102936</strain>
    </source>
</reference>
<dbReference type="InterPro" id="IPR029756">
    <property type="entry name" value="MTH1187/YkoF-like"/>
</dbReference>
<dbReference type="RefSeq" id="WP_123931425.1">
    <property type="nucleotide sequence ID" value="NZ_RKRE01000003.1"/>
</dbReference>
<dbReference type="PANTHER" id="PTHR33777:SF1">
    <property type="entry name" value="UPF0045 PROTEIN ECM15"/>
    <property type="match status" value="1"/>
</dbReference>
<dbReference type="SUPFAM" id="SSF89957">
    <property type="entry name" value="MTH1187/YkoF-like"/>
    <property type="match status" value="1"/>
</dbReference>
<dbReference type="OrthoDB" id="5886358at2"/>
<accession>A0A3N5AB29</accession>
<organism evidence="3 4">
    <name type="scientific">Thermodesulfitimonas autotrophica</name>
    <dbReference type="NCBI Taxonomy" id="1894989"/>
    <lineage>
        <taxon>Bacteria</taxon>
        <taxon>Bacillati</taxon>
        <taxon>Bacillota</taxon>
        <taxon>Clostridia</taxon>
        <taxon>Thermoanaerobacterales</taxon>
        <taxon>Thermoanaerobacteraceae</taxon>
        <taxon>Thermodesulfitimonas</taxon>
    </lineage>
</organism>
<evidence type="ECO:0000259" key="2">
    <source>
        <dbReference type="Pfam" id="PF01910"/>
    </source>
</evidence>